<feature type="domain" description="MacB-like periplasmic core" evidence="8">
    <location>
        <begin position="508"/>
        <end position="674"/>
    </location>
</feature>
<evidence type="ECO:0008006" key="11">
    <source>
        <dbReference type="Google" id="ProtNLM"/>
    </source>
</evidence>
<dbReference type="InterPro" id="IPR003838">
    <property type="entry name" value="ABC3_permease_C"/>
</dbReference>
<comment type="subcellular location">
    <subcellularLocation>
        <location evidence="1">Cell membrane</location>
        <topology evidence="1">Multi-pass membrane protein</topology>
    </subcellularLocation>
</comment>
<evidence type="ECO:0000259" key="7">
    <source>
        <dbReference type="Pfam" id="PF02687"/>
    </source>
</evidence>
<evidence type="ECO:0000259" key="8">
    <source>
        <dbReference type="Pfam" id="PF12704"/>
    </source>
</evidence>
<accession>A0A150XPT1</accession>
<dbReference type="AlphaFoldDB" id="A0A150XPT1"/>
<organism evidence="9 10">
    <name type="scientific">Roseivirga echinicomitans</name>
    <dbReference type="NCBI Taxonomy" id="296218"/>
    <lineage>
        <taxon>Bacteria</taxon>
        <taxon>Pseudomonadati</taxon>
        <taxon>Bacteroidota</taxon>
        <taxon>Cytophagia</taxon>
        <taxon>Cytophagales</taxon>
        <taxon>Roseivirgaceae</taxon>
        <taxon>Roseivirga</taxon>
    </lineage>
</organism>
<dbReference type="Pfam" id="PF12704">
    <property type="entry name" value="MacB_PCD"/>
    <property type="match status" value="2"/>
</dbReference>
<proteinExistence type="predicted"/>
<sequence length="871" mass="98777">MKQQQPPVLLRKLLKRIIAPEIYDEVEGDLAELFQERLHEMSMKRAKWRYFIDVLCSLRNFGLKRKLTFYNPLVMYKNYFKITFRNLLKYKGYSFINIFGLALGMASCLLILLFVNNELSFDGFHEKKDNIYRLDEVQSFGAVSEQKVALSMYPMGPNLLADYPEITDFTRYWTLGRTLVQYKDQSHYTENLVRVDTSFLKMFDFQMIEGNRYSVFDEPNNLILSETLAKRIFGDENPIGQIIRTGEGDENQIKVTGVFADVPDNSHLQFDALTSTKLWDSEQRRNGWGSNYLNTYLQLANNTDVEKLEAKFDDFLVKYMGEEVLEFYSLFLQPLSDVHLGSMDITHDYNNHKKFARSSVNIFLILAFFVLLIASINFMNLSTARAATRSREVGVRKSIGAYKGQITGQFMMESIMLSFMALIIAFLLSFVAIGPLNGIIDRNLELSFFFQPLHLILVLAIAIVIGFLSGVYPALVMSGFNTVMALKGSGMKSGKSFFRNALVVFQYAIAIAIIIGTVLATQQLNYMQNLDLGFKKDLVVTVNMYNDTNSKYELFKTELRNQSNITDVTATTQRLGNNLHQTSIQYRADTALINGSSSFVVVDNNFMDFFEMEILEGRALSDQYANDKAGLSFVVNETLAKELGAGDREVLGMPFHFGGNDTLGAIVGIVKDFSYNKLNLKVEPLFMSQQPWGWSEVDVKLRADKLQEGLAEIEAVWSTLYPQRPFEYQFLDDHIDKMYQSEQQLTKVISILSVLAIIIASLGLFGLASFTVKQRLKEMGIRKVLGASVSQIVMILSKKFTALVLIAFIISAPITYYMMDQWLASYANSIGIGIGIFLMVGIGSWLIALLTVSLQSYRVASSNPVETLRIE</sequence>
<feature type="domain" description="ABC3 transporter permease C-terminal" evidence="7">
    <location>
        <begin position="365"/>
        <end position="479"/>
    </location>
</feature>
<dbReference type="STRING" id="296218.AWN68_16760"/>
<name>A0A150XPT1_9BACT</name>
<keyword evidence="10" id="KW-1185">Reference proteome</keyword>
<feature type="domain" description="ABC3 transporter permease C-terminal" evidence="7">
    <location>
        <begin position="751"/>
        <end position="864"/>
    </location>
</feature>
<feature type="transmembrane region" description="Helical" evidence="6">
    <location>
        <begin position="415"/>
        <end position="433"/>
    </location>
</feature>
<dbReference type="EMBL" id="LRDB01000007">
    <property type="protein sequence ID" value="KYG80758.1"/>
    <property type="molecule type" value="Genomic_DNA"/>
</dbReference>
<evidence type="ECO:0000256" key="5">
    <source>
        <dbReference type="ARBA" id="ARBA00023136"/>
    </source>
</evidence>
<dbReference type="RefSeq" id="WP_068413606.1">
    <property type="nucleotide sequence ID" value="NZ_LRDB01000007.1"/>
</dbReference>
<reference evidence="9 10" key="1">
    <citation type="submission" date="2016-01" db="EMBL/GenBank/DDBJ databases">
        <title>Genome sequencing of Roseivirga echinicomitans KMM 6058.</title>
        <authorList>
            <person name="Selvaratnam C."/>
            <person name="Thevarajoo S."/>
            <person name="Goh K.M."/>
            <person name="Ee R."/>
            <person name="Chan K.-G."/>
            <person name="Chong C.S."/>
        </authorList>
    </citation>
    <scope>NUCLEOTIDE SEQUENCE [LARGE SCALE GENOMIC DNA]</scope>
    <source>
        <strain evidence="9 10">KMM 6058</strain>
    </source>
</reference>
<feature type="transmembrane region" description="Helical" evidence="6">
    <location>
        <begin position="360"/>
        <end position="381"/>
    </location>
</feature>
<feature type="transmembrane region" description="Helical" evidence="6">
    <location>
        <begin position="830"/>
        <end position="852"/>
    </location>
</feature>
<feature type="transmembrane region" description="Helical" evidence="6">
    <location>
        <begin position="497"/>
        <end position="520"/>
    </location>
</feature>
<dbReference type="GO" id="GO:0005886">
    <property type="term" value="C:plasma membrane"/>
    <property type="evidence" value="ECO:0007669"/>
    <property type="project" value="UniProtKB-SubCell"/>
</dbReference>
<feature type="transmembrane region" description="Helical" evidence="6">
    <location>
        <begin position="748"/>
        <end position="772"/>
    </location>
</feature>
<dbReference type="InterPro" id="IPR050250">
    <property type="entry name" value="Macrolide_Exporter_MacB"/>
</dbReference>
<dbReference type="InterPro" id="IPR025857">
    <property type="entry name" value="MacB_PCD"/>
</dbReference>
<comment type="caution">
    <text evidence="9">The sequence shown here is derived from an EMBL/GenBank/DDBJ whole genome shotgun (WGS) entry which is preliminary data.</text>
</comment>
<evidence type="ECO:0000256" key="3">
    <source>
        <dbReference type="ARBA" id="ARBA00022692"/>
    </source>
</evidence>
<evidence type="ECO:0000256" key="2">
    <source>
        <dbReference type="ARBA" id="ARBA00022475"/>
    </source>
</evidence>
<dbReference type="InterPro" id="IPR047699">
    <property type="entry name" value="Permease_put_prefix"/>
</dbReference>
<dbReference type="PANTHER" id="PTHR30572:SF18">
    <property type="entry name" value="ABC-TYPE MACROLIDE FAMILY EXPORT SYSTEM PERMEASE COMPONENT 2"/>
    <property type="match status" value="1"/>
</dbReference>
<feature type="domain" description="MacB-like periplasmic core" evidence="8">
    <location>
        <begin position="94"/>
        <end position="313"/>
    </location>
</feature>
<evidence type="ECO:0000313" key="9">
    <source>
        <dbReference type="EMBL" id="KYG80758.1"/>
    </source>
</evidence>
<evidence type="ECO:0000256" key="6">
    <source>
        <dbReference type="SAM" id="Phobius"/>
    </source>
</evidence>
<evidence type="ECO:0000256" key="1">
    <source>
        <dbReference type="ARBA" id="ARBA00004651"/>
    </source>
</evidence>
<feature type="transmembrane region" description="Helical" evidence="6">
    <location>
        <begin position="95"/>
        <end position="115"/>
    </location>
</feature>
<dbReference type="PANTHER" id="PTHR30572">
    <property type="entry name" value="MEMBRANE COMPONENT OF TRANSPORTER-RELATED"/>
    <property type="match status" value="1"/>
</dbReference>
<gene>
    <name evidence="9" type="ORF">AWN68_16760</name>
</gene>
<keyword evidence="4 6" id="KW-1133">Transmembrane helix</keyword>
<evidence type="ECO:0000256" key="4">
    <source>
        <dbReference type="ARBA" id="ARBA00022989"/>
    </source>
</evidence>
<dbReference type="Pfam" id="PF02687">
    <property type="entry name" value="FtsX"/>
    <property type="match status" value="2"/>
</dbReference>
<dbReference type="NCBIfam" id="NF038404">
    <property type="entry name" value="perm_prefix_2"/>
    <property type="match status" value="1"/>
</dbReference>
<keyword evidence="5 6" id="KW-0472">Membrane</keyword>
<dbReference type="GO" id="GO:0022857">
    <property type="term" value="F:transmembrane transporter activity"/>
    <property type="evidence" value="ECO:0007669"/>
    <property type="project" value="TreeGrafter"/>
</dbReference>
<feature type="transmembrane region" description="Helical" evidence="6">
    <location>
        <begin position="453"/>
        <end position="476"/>
    </location>
</feature>
<keyword evidence="2" id="KW-1003">Cell membrane</keyword>
<dbReference type="OrthoDB" id="5933722at2"/>
<keyword evidence="3 6" id="KW-0812">Transmembrane</keyword>
<protein>
    <recommendedName>
        <fullName evidence="11">ABC transporter permease</fullName>
    </recommendedName>
</protein>
<dbReference type="Proteomes" id="UP000075615">
    <property type="component" value="Unassembled WGS sequence"/>
</dbReference>
<feature type="transmembrane region" description="Helical" evidence="6">
    <location>
        <begin position="800"/>
        <end position="818"/>
    </location>
</feature>
<evidence type="ECO:0000313" key="10">
    <source>
        <dbReference type="Proteomes" id="UP000075615"/>
    </source>
</evidence>